<evidence type="ECO:0000256" key="5">
    <source>
        <dbReference type="ARBA" id="ARBA00023136"/>
    </source>
</evidence>
<keyword evidence="5 6" id="KW-0472">Membrane</keyword>
<accession>A0A098E883</accession>
<keyword evidence="2" id="KW-0813">Transport</keyword>
<dbReference type="PANTHER" id="PTHR11101">
    <property type="entry name" value="PHOSPHATE TRANSPORTER"/>
    <property type="match status" value="1"/>
</dbReference>
<comment type="subcellular location">
    <subcellularLocation>
        <location evidence="1">Membrane</location>
        <topology evidence="1">Multi-pass membrane protein</topology>
    </subcellularLocation>
</comment>
<organism evidence="7">
    <name type="scientific">groundwater metagenome</name>
    <dbReference type="NCBI Taxonomy" id="717931"/>
    <lineage>
        <taxon>unclassified sequences</taxon>
        <taxon>metagenomes</taxon>
        <taxon>ecological metagenomes</taxon>
    </lineage>
</organism>
<evidence type="ECO:0000256" key="3">
    <source>
        <dbReference type="ARBA" id="ARBA00022692"/>
    </source>
</evidence>
<dbReference type="GO" id="GO:0016020">
    <property type="term" value="C:membrane"/>
    <property type="evidence" value="ECO:0007669"/>
    <property type="project" value="UniProtKB-SubCell"/>
</dbReference>
<proteinExistence type="predicted"/>
<keyword evidence="3 6" id="KW-0812">Transmembrane</keyword>
<dbReference type="AlphaFoldDB" id="A0A098E883"/>
<dbReference type="PANTHER" id="PTHR11101:SF80">
    <property type="entry name" value="PHOSPHATE TRANSPORTER"/>
    <property type="match status" value="1"/>
</dbReference>
<feature type="transmembrane region" description="Helical" evidence="6">
    <location>
        <begin position="73"/>
        <end position="94"/>
    </location>
</feature>
<dbReference type="Pfam" id="PF01384">
    <property type="entry name" value="PHO4"/>
    <property type="match status" value="1"/>
</dbReference>
<keyword evidence="4 6" id="KW-1133">Transmembrane helix</keyword>
<feature type="transmembrane region" description="Helical" evidence="6">
    <location>
        <begin position="47"/>
        <end position="67"/>
    </location>
</feature>
<dbReference type="GO" id="GO:0035435">
    <property type="term" value="P:phosphate ion transmembrane transport"/>
    <property type="evidence" value="ECO:0007669"/>
    <property type="project" value="TreeGrafter"/>
</dbReference>
<evidence type="ECO:0000313" key="7">
    <source>
        <dbReference type="EMBL" id="CEG11195.1"/>
    </source>
</evidence>
<evidence type="ECO:0000256" key="1">
    <source>
        <dbReference type="ARBA" id="ARBA00004141"/>
    </source>
</evidence>
<dbReference type="InterPro" id="IPR001204">
    <property type="entry name" value="Phos_transporter"/>
</dbReference>
<evidence type="ECO:0000256" key="4">
    <source>
        <dbReference type="ARBA" id="ARBA00022989"/>
    </source>
</evidence>
<dbReference type="GO" id="GO:0005315">
    <property type="term" value="F:phosphate transmembrane transporter activity"/>
    <property type="evidence" value="ECO:0007669"/>
    <property type="project" value="InterPro"/>
</dbReference>
<evidence type="ECO:0000256" key="6">
    <source>
        <dbReference type="SAM" id="Phobius"/>
    </source>
</evidence>
<sequence>MYSLMKFIFYLVRNSDLSVEEKFRKGAIISSAAFAFSHGANDAQKTIGIICLFLLSAGMLQLSPSVIIYPPLWVIVLCSLAIAFGTATGAWRIIKT</sequence>
<protein>
    <submittedName>
        <fullName evidence="7">Phosphate transporter</fullName>
    </submittedName>
</protein>
<gene>
    <name evidence="7" type="ORF">MSIBF_A1290010</name>
</gene>
<evidence type="ECO:0000256" key="2">
    <source>
        <dbReference type="ARBA" id="ARBA00022448"/>
    </source>
</evidence>
<name>A0A098E883_9ZZZZ</name>
<dbReference type="EMBL" id="CCXY01000034">
    <property type="protein sequence ID" value="CEG11195.1"/>
    <property type="molecule type" value="Genomic_DNA"/>
</dbReference>
<reference evidence="7" key="1">
    <citation type="submission" date="2014-09" db="EMBL/GenBank/DDBJ databases">
        <authorList>
            <person name="Probst J Alexander"/>
        </authorList>
    </citation>
    <scope>NUCLEOTIDE SEQUENCE</scope>
</reference>